<keyword evidence="2 6" id="KW-0132">Cell division</keyword>
<comment type="caution">
    <text evidence="10">The sequence shown here is derived from an EMBL/GenBank/DDBJ whole genome shotgun (WGS) entry which is preliminary data.</text>
</comment>
<comment type="similarity">
    <text evidence="1 6">Belongs to the MinC family.</text>
</comment>
<dbReference type="GO" id="GO:0000902">
    <property type="term" value="P:cell morphogenesis"/>
    <property type="evidence" value="ECO:0007669"/>
    <property type="project" value="InterPro"/>
</dbReference>
<dbReference type="AlphaFoldDB" id="A0A934QJA0"/>
<dbReference type="InterPro" id="IPR013033">
    <property type="entry name" value="MinC"/>
</dbReference>
<dbReference type="GO" id="GO:0051302">
    <property type="term" value="P:regulation of cell division"/>
    <property type="evidence" value="ECO:0007669"/>
    <property type="project" value="InterPro"/>
</dbReference>
<evidence type="ECO:0000256" key="5">
    <source>
        <dbReference type="ARBA" id="ARBA00025606"/>
    </source>
</evidence>
<feature type="domain" description="Septum formation inhibitor MinC N-terminal" evidence="9">
    <location>
        <begin position="18"/>
        <end position="62"/>
    </location>
</feature>
<feature type="region of interest" description="Disordered" evidence="7">
    <location>
        <begin position="87"/>
        <end position="128"/>
    </location>
</feature>
<dbReference type="NCBIfam" id="TIGR01222">
    <property type="entry name" value="minC"/>
    <property type="match status" value="1"/>
</dbReference>
<keyword evidence="11" id="KW-1185">Reference proteome</keyword>
<evidence type="ECO:0000313" key="11">
    <source>
        <dbReference type="Proteomes" id="UP000778970"/>
    </source>
</evidence>
<reference evidence="10" key="1">
    <citation type="submission" date="2017-08" db="EMBL/GenBank/DDBJ databases">
        <authorList>
            <person name="Imhoff J.F."/>
            <person name="Rahn T."/>
            <person name="Kuenzel S."/>
            <person name="Neulinger S.C."/>
        </authorList>
    </citation>
    <scope>NUCLEOTIDE SEQUENCE</scope>
    <source>
        <strain evidence="10">DSM 9154</strain>
    </source>
</reference>
<dbReference type="Gene3D" id="3.30.70.260">
    <property type="match status" value="1"/>
</dbReference>
<evidence type="ECO:0000259" key="8">
    <source>
        <dbReference type="Pfam" id="PF03775"/>
    </source>
</evidence>
<feature type="domain" description="Septum formation inhibitor MinC C-terminal" evidence="8">
    <location>
        <begin position="125"/>
        <end position="224"/>
    </location>
</feature>
<protein>
    <recommendedName>
        <fullName evidence="6">Probable septum site-determining protein MinC</fullName>
    </recommendedName>
</protein>
<evidence type="ECO:0000256" key="6">
    <source>
        <dbReference type="HAMAP-Rule" id="MF_00267"/>
    </source>
</evidence>
<dbReference type="SUPFAM" id="SSF63848">
    <property type="entry name" value="Cell-division inhibitor MinC, C-terminal domain"/>
    <property type="match status" value="1"/>
</dbReference>
<dbReference type="Gene3D" id="2.160.20.70">
    <property type="match status" value="1"/>
</dbReference>
<comment type="subunit">
    <text evidence="6">Interacts with MinD and FtsZ.</text>
</comment>
<dbReference type="HAMAP" id="MF_00267">
    <property type="entry name" value="MinC"/>
    <property type="match status" value="1"/>
</dbReference>
<proteinExistence type="inferred from homology"/>
<dbReference type="PANTHER" id="PTHR34108">
    <property type="entry name" value="SEPTUM SITE-DETERMINING PROTEIN MINC"/>
    <property type="match status" value="1"/>
</dbReference>
<evidence type="ECO:0000256" key="2">
    <source>
        <dbReference type="ARBA" id="ARBA00022618"/>
    </source>
</evidence>
<comment type="function">
    <text evidence="5 6">Cell division inhibitor that blocks the formation of polar Z ring septums. Rapidly oscillates between the poles of the cell to destabilize FtsZ filaments that have formed before they mature into polar Z rings. Prevents FtsZ polymerization.</text>
</comment>
<organism evidence="10 11">
    <name type="scientific">Rhodovibrio salinarum</name>
    <dbReference type="NCBI Taxonomy" id="1087"/>
    <lineage>
        <taxon>Bacteria</taxon>
        <taxon>Pseudomonadati</taxon>
        <taxon>Pseudomonadota</taxon>
        <taxon>Alphaproteobacteria</taxon>
        <taxon>Rhodospirillales</taxon>
        <taxon>Rhodovibrionaceae</taxon>
        <taxon>Rhodovibrio</taxon>
    </lineage>
</organism>
<evidence type="ECO:0000256" key="4">
    <source>
        <dbReference type="ARBA" id="ARBA00023306"/>
    </source>
</evidence>
<dbReference type="EMBL" id="NRRE01000026">
    <property type="protein sequence ID" value="MBK1697909.1"/>
    <property type="molecule type" value="Genomic_DNA"/>
</dbReference>
<evidence type="ECO:0000313" key="10">
    <source>
        <dbReference type="EMBL" id="MBK1697909.1"/>
    </source>
</evidence>
<evidence type="ECO:0000256" key="1">
    <source>
        <dbReference type="ARBA" id="ARBA00006291"/>
    </source>
</evidence>
<dbReference type="PANTHER" id="PTHR34108:SF1">
    <property type="entry name" value="SEPTUM SITE-DETERMINING PROTEIN MINC"/>
    <property type="match status" value="1"/>
</dbReference>
<dbReference type="Proteomes" id="UP000778970">
    <property type="component" value="Unassembled WGS sequence"/>
</dbReference>
<feature type="compositionally biased region" description="Basic and acidic residues" evidence="7">
    <location>
        <begin position="94"/>
        <end position="113"/>
    </location>
</feature>
<dbReference type="Pfam" id="PF05209">
    <property type="entry name" value="MinC_N"/>
    <property type="match status" value="1"/>
</dbReference>
<dbReference type="InterPro" id="IPR007874">
    <property type="entry name" value="MinC_N"/>
</dbReference>
<gene>
    <name evidence="6 10" type="primary">minC</name>
    <name evidence="10" type="ORF">CKO21_11715</name>
</gene>
<sequence length="237" mass="25382">MVLDVPDPARADPLSGVEAKLRQAPSFFEDAPLVLDLQAVPDTEQFDLADTVERLRTLGFVPVGVQNAGDGHAATALSLGLCPFPAWRSGRQRPNRDPGPKPATEPKRPERENPPPPPAKPAKLLSQPVRSGKRVYARGGDLVAVAPISAGAELIADGHIHVYGALRGRALAGVGGDESARIFCQKLDAELVSIAGAYRVREDIDESLIGQPVQIYLQGEDLIIDPISEPTTTTRRR</sequence>
<dbReference type="InterPro" id="IPR036145">
    <property type="entry name" value="MinC_C_sf"/>
</dbReference>
<dbReference type="InterPro" id="IPR016098">
    <property type="entry name" value="CAP/MinC_C"/>
</dbReference>
<reference evidence="10" key="2">
    <citation type="journal article" date="2020" name="Microorganisms">
        <title>Osmotic Adaptation and Compatible Solute Biosynthesis of Phototrophic Bacteria as Revealed from Genome Analyses.</title>
        <authorList>
            <person name="Imhoff J.F."/>
            <person name="Rahn T."/>
            <person name="Kunzel S."/>
            <person name="Keller A."/>
            <person name="Neulinger S.C."/>
        </authorList>
    </citation>
    <scope>NUCLEOTIDE SEQUENCE</scope>
    <source>
        <strain evidence="10">DSM 9154</strain>
    </source>
</reference>
<evidence type="ECO:0000256" key="3">
    <source>
        <dbReference type="ARBA" id="ARBA00023210"/>
    </source>
</evidence>
<keyword evidence="4 6" id="KW-0131">Cell cycle</keyword>
<accession>A0A934QJA0</accession>
<dbReference type="GO" id="GO:0000917">
    <property type="term" value="P:division septum assembly"/>
    <property type="evidence" value="ECO:0007669"/>
    <property type="project" value="UniProtKB-KW"/>
</dbReference>
<dbReference type="InterPro" id="IPR005526">
    <property type="entry name" value="Septum_form_inhib_MinC_C"/>
</dbReference>
<dbReference type="Pfam" id="PF03775">
    <property type="entry name" value="MinC_C"/>
    <property type="match status" value="1"/>
</dbReference>
<keyword evidence="3 6" id="KW-0717">Septation</keyword>
<evidence type="ECO:0000259" key="9">
    <source>
        <dbReference type="Pfam" id="PF05209"/>
    </source>
</evidence>
<evidence type="ECO:0000256" key="7">
    <source>
        <dbReference type="SAM" id="MobiDB-lite"/>
    </source>
</evidence>
<dbReference type="GO" id="GO:1901891">
    <property type="term" value="P:regulation of cell septum assembly"/>
    <property type="evidence" value="ECO:0007669"/>
    <property type="project" value="InterPro"/>
</dbReference>
<name>A0A934QJA0_9PROT</name>